<dbReference type="Gene3D" id="1.25.10.10">
    <property type="entry name" value="Leucine-rich Repeat Variant"/>
    <property type="match status" value="1"/>
</dbReference>
<protein>
    <recommendedName>
        <fullName evidence="3">HEAT repeat protein</fullName>
    </recommendedName>
</protein>
<name>A0A2S9YVY7_9BACT</name>
<sequence>MSDVIWDIMREHLDEAEFLVETWSNCVDSPKFSVAKLRAGPEQRLLAHLEALRVGGPIVVERLLLPALNEVDDDEFRTAAVGLAILHGAGLDACEQLLASLDRAEEVGHRGLVRGLSLSQRDGLVPWLGRDLDRLAPRVLASRLQILAAHRVNAGQRLVAWLGAEDLEVRRAAAQLARHTGAPSALHLLHPLMQHEDDALRWAAIESGLIRGQMPAWLAVAREAFSPRGGTRQREALGWLAMLGDASVHQRLLTTLRDAPTRALVWAAGLTGRPAAIDLALELLEDPRLARLAGEVVCAIAGLRDDEPDHWLDRGVRVGDADDDGLPPLDRDDLERGVIPSGDDKLRLPDPDAVRFWWARRRSQLDPRLRYSNGAALDLPALARSLAAVPTRRRHPLALELAARTTGRAQIATWALTGAQHGQIQDVFARLAFADFQRGLALPGN</sequence>
<evidence type="ECO:0000313" key="2">
    <source>
        <dbReference type="Proteomes" id="UP000238823"/>
    </source>
</evidence>
<dbReference type="SUPFAM" id="SSF48371">
    <property type="entry name" value="ARM repeat"/>
    <property type="match status" value="1"/>
</dbReference>
<reference evidence="1 2" key="1">
    <citation type="submission" date="2018-03" db="EMBL/GenBank/DDBJ databases">
        <title>Draft Genome Sequences of the Obligatory Marine Myxobacteria Enhygromyxa salina SWB007.</title>
        <authorList>
            <person name="Poehlein A."/>
            <person name="Moghaddam J.A."/>
            <person name="Harms H."/>
            <person name="Alanjari M."/>
            <person name="Koenig G.M."/>
            <person name="Daniel R."/>
            <person name="Schaeberle T.F."/>
        </authorList>
    </citation>
    <scope>NUCLEOTIDE SEQUENCE [LARGE SCALE GENOMIC DNA]</scope>
    <source>
        <strain evidence="1 2">SWB007</strain>
    </source>
</reference>
<dbReference type="EMBL" id="PVNL01000030">
    <property type="protein sequence ID" value="PRQ09212.1"/>
    <property type="molecule type" value="Genomic_DNA"/>
</dbReference>
<evidence type="ECO:0008006" key="3">
    <source>
        <dbReference type="Google" id="ProtNLM"/>
    </source>
</evidence>
<dbReference type="AlphaFoldDB" id="A0A2S9YVY7"/>
<dbReference type="InterPro" id="IPR016024">
    <property type="entry name" value="ARM-type_fold"/>
</dbReference>
<comment type="caution">
    <text evidence="1">The sequence shown here is derived from an EMBL/GenBank/DDBJ whole genome shotgun (WGS) entry which is preliminary data.</text>
</comment>
<accession>A0A2S9YVY7</accession>
<proteinExistence type="predicted"/>
<gene>
    <name evidence="1" type="ORF">ENSA7_12020</name>
</gene>
<organism evidence="1 2">
    <name type="scientific">Enhygromyxa salina</name>
    <dbReference type="NCBI Taxonomy" id="215803"/>
    <lineage>
        <taxon>Bacteria</taxon>
        <taxon>Pseudomonadati</taxon>
        <taxon>Myxococcota</taxon>
        <taxon>Polyangia</taxon>
        <taxon>Nannocystales</taxon>
        <taxon>Nannocystaceae</taxon>
        <taxon>Enhygromyxa</taxon>
    </lineage>
</organism>
<evidence type="ECO:0000313" key="1">
    <source>
        <dbReference type="EMBL" id="PRQ09212.1"/>
    </source>
</evidence>
<dbReference type="Pfam" id="PF13646">
    <property type="entry name" value="HEAT_2"/>
    <property type="match status" value="1"/>
</dbReference>
<dbReference type="InterPro" id="IPR011989">
    <property type="entry name" value="ARM-like"/>
</dbReference>
<dbReference type="Proteomes" id="UP000238823">
    <property type="component" value="Unassembled WGS sequence"/>
</dbReference>